<dbReference type="PANTHER" id="PTHR48090">
    <property type="entry name" value="UNDECAPRENYL-PHOSPHATE 4-DEOXY-4-FORMAMIDO-L-ARABINOSE TRANSFERASE-RELATED"/>
    <property type="match status" value="1"/>
</dbReference>
<dbReference type="InterPro" id="IPR029044">
    <property type="entry name" value="Nucleotide-diphossugar_trans"/>
</dbReference>
<dbReference type="CDD" id="cd04187">
    <property type="entry name" value="DPM1_like_bac"/>
    <property type="match status" value="1"/>
</dbReference>
<feature type="transmembrane region" description="Helical" evidence="7">
    <location>
        <begin position="264"/>
        <end position="289"/>
    </location>
</feature>
<keyword evidence="2" id="KW-0328">Glycosyltransferase</keyword>
<keyword evidence="6 7" id="KW-0472">Membrane</keyword>
<evidence type="ECO:0000256" key="2">
    <source>
        <dbReference type="ARBA" id="ARBA00022676"/>
    </source>
</evidence>
<dbReference type="OrthoDB" id="9807778at2"/>
<dbReference type="GO" id="GO:0016757">
    <property type="term" value="F:glycosyltransferase activity"/>
    <property type="evidence" value="ECO:0007669"/>
    <property type="project" value="UniProtKB-KW"/>
</dbReference>
<dbReference type="RefSeq" id="WP_034975313.1">
    <property type="nucleotide sequence ID" value="NZ_FOFI01000003.1"/>
</dbReference>
<dbReference type="GO" id="GO:0005886">
    <property type="term" value="C:plasma membrane"/>
    <property type="evidence" value="ECO:0007669"/>
    <property type="project" value="TreeGrafter"/>
</dbReference>
<comment type="caution">
    <text evidence="9">The sequence shown here is derived from an EMBL/GenBank/DDBJ whole genome shotgun (WGS) entry which is preliminary data.</text>
</comment>
<evidence type="ECO:0000313" key="9">
    <source>
        <dbReference type="EMBL" id="KFC22016.1"/>
    </source>
</evidence>
<comment type="subcellular location">
    <subcellularLocation>
        <location evidence="1">Membrane</location>
        <topology evidence="1">Multi-pass membrane protein</topology>
    </subcellularLocation>
</comment>
<reference evidence="9 10" key="1">
    <citation type="submission" date="2014-07" db="EMBL/GenBank/DDBJ databases">
        <title>Epilithonimonas lactis LMG 22401 Genome.</title>
        <authorList>
            <person name="Pipes S.E."/>
            <person name="Stropko S.J."/>
        </authorList>
    </citation>
    <scope>NUCLEOTIDE SEQUENCE [LARGE SCALE GENOMIC DNA]</scope>
    <source>
        <strain evidence="9 10">LMG 24401</strain>
    </source>
</reference>
<dbReference type="eggNOG" id="COG0463">
    <property type="taxonomic scope" value="Bacteria"/>
</dbReference>
<gene>
    <name evidence="9" type="ORF">IO89_08605</name>
</gene>
<dbReference type="AlphaFoldDB" id="A0A085BHS1"/>
<dbReference type="PANTHER" id="PTHR48090:SF1">
    <property type="entry name" value="PROPHAGE BACTOPRENOL GLUCOSYL TRANSFERASE HOMOLOG"/>
    <property type="match status" value="1"/>
</dbReference>
<feature type="domain" description="Glycosyltransferase 2-like" evidence="8">
    <location>
        <begin position="5"/>
        <end position="153"/>
    </location>
</feature>
<evidence type="ECO:0000256" key="6">
    <source>
        <dbReference type="ARBA" id="ARBA00023136"/>
    </source>
</evidence>
<keyword evidence="5 7" id="KW-1133">Transmembrane helix</keyword>
<keyword evidence="10" id="KW-1185">Reference proteome</keyword>
<evidence type="ECO:0000256" key="5">
    <source>
        <dbReference type="ARBA" id="ARBA00022989"/>
    </source>
</evidence>
<evidence type="ECO:0000259" key="8">
    <source>
        <dbReference type="Pfam" id="PF00535"/>
    </source>
</evidence>
<evidence type="ECO:0000256" key="3">
    <source>
        <dbReference type="ARBA" id="ARBA00022679"/>
    </source>
</evidence>
<dbReference type="InterPro" id="IPR050256">
    <property type="entry name" value="Glycosyltransferase_2"/>
</dbReference>
<keyword evidence="4 7" id="KW-0812">Transmembrane</keyword>
<dbReference type="EMBL" id="JPLY01000003">
    <property type="protein sequence ID" value="KFC22016.1"/>
    <property type="molecule type" value="Genomic_DNA"/>
</dbReference>
<sequence>MKKISIVIPAHNEQENVALIHRKIKQVFDGLNHYDFEIIFVNDGSRDNTQQKLEELSQKYSEVKFIEFSRNFGHQPAVKAGIDNADGNAVISMDGDLQHPPELIPELIKKWEEGNDIVFTIRTYPKEISFFKRKTSDFFYKLLSSLSDVNLTKGGGSDFRLMDASAVEVMRNFNEDDLFLRGLTSWMGFKQTGIEFTANERQAGESSYNLKKMITFAFTGITAFSVKPLSIAAYLGFLFSGLSVIGYGLYVLYSFIEKTEISGWASLIMTIVFFGGLQLIILGIIGIYLGKIFKEVKQRPNYIIKNKNF</sequence>
<protein>
    <submittedName>
        <fullName evidence="9">Glycosyl transferase family 2</fullName>
    </submittedName>
</protein>
<organism evidence="9 10">
    <name type="scientific">Epilithonimonas lactis</name>
    <dbReference type="NCBI Taxonomy" id="421072"/>
    <lineage>
        <taxon>Bacteria</taxon>
        <taxon>Pseudomonadati</taxon>
        <taxon>Bacteroidota</taxon>
        <taxon>Flavobacteriia</taxon>
        <taxon>Flavobacteriales</taxon>
        <taxon>Weeksellaceae</taxon>
        <taxon>Chryseobacterium group</taxon>
        <taxon>Epilithonimonas</taxon>
    </lineage>
</organism>
<evidence type="ECO:0000313" key="10">
    <source>
        <dbReference type="Proteomes" id="UP000028623"/>
    </source>
</evidence>
<feature type="transmembrane region" description="Helical" evidence="7">
    <location>
        <begin position="231"/>
        <end position="252"/>
    </location>
</feature>
<dbReference type="Proteomes" id="UP000028623">
    <property type="component" value="Unassembled WGS sequence"/>
</dbReference>
<evidence type="ECO:0000256" key="4">
    <source>
        <dbReference type="ARBA" id="ARBA00022692"/>
    </source>
</evidence>
<dbReference type="STRING" id="421072.SAMN04488097_2334"/>
<dbReference type="Gene3D" id="3.90.550.10">
    <property type="entry name" value="Spore Coat Polysaccharide Biosynthesis Protein SpsA, Chain A"/>
    <property type="match status" value="1"/>
</dbReference>
<accession>A0A085BHS1</accession>
<keyword evidence="3 9" id="KW-0808">Transferase</keyword>
<dbReference type="InterPro" id="IPR001173">
    <property type="entry name" value="Glyco_trans_2-like"/>
</dbReference>
<evidence type="ECO:0000256" key="7">
    <source>
        <dbReference type="SAM" id="Phobius"/>
    </source>
</evidence>
<evidence type="ECO:0000256" key="1">
    <source>
        <dbReference type="ARBA" id="ARBA00004141"/>
    </source>
</evidence>
<proteinExistence type="predicted"/>
<dbReference type="SUPFAM" id="SSF53448">
    <property type="entry name" value="Nucleotide-diphospho-sugar transferases"/>
    <property type="match status" value="1"/>
</dbReference>
<name>A0A085BHS1_9FLAO</name>
<dbReference type="Pfam" id="PF00535">
    <property type="entry name" value="Glycos_transf_2"/>
    <property type="match status" value="1"/>
</dbReference>